<reference evidence="3" key="1">
    <citation type="submission" date="2022-11" db="UniProtKB">
        <authorList>
            <consortium name="WormBaseParasite"/>
        </authorList>
    </citation>
    <scope>IDENTIFICATION</scope>
</reference>
<accession>A0A914NL22</accession>
<feature type="region of interest" description="Disordered" evidence="1">
    <location>
        <begin position="65"/>
        <end position="92"/>
    </location>
</feature>
<sequence length="92" mass="10719">MEWRMRKREEEEMEILDVTTIEAPDYLQSSDEEELEDFSTDLENGKSLWFVPVVPEIDLVEEETIIKSESRPNSATKTRNPGKSQAKSKRSK</sequence>
<organism evidence="2 3">
    <name type="scientific">Meloidogyne incognita</name>
    <name type="common">Southern root-knot nematode worm</name>
    <name type="synonym">Oxyuris incognita</name>
    <dbReference type="NCBI Taxonomy" id="6306"/>
    <lineage>
        <taxon>Eukaryota</taxon>
        <taxon>Metazoa</taxon>
        <taxon>Ecdysozoa</taxon>
        <taxon>Nematoda</taxon>
        <taxon>Chromadorea</taxon>
        <taxon>Rhabditida</taxon>
        <taxon>Tylenchina</taxon>
        <taxon>Tylenchomorpha</taxon>
        <taxon>Tylenchoidea</taxon>
        <taxon>Meloidogynidae</taxon>
        <taxon>Meloidogyninae</taxon>
        <taxon>Meloidogyne</taxon>
        <taxon>Meloidogyne incognita group</taxon>
    </lineage>
</organism>
<dbReference type="Proteomes" id="UP000887563">
    <property type="component" value="Unplaced"/>
</dbReference>
<evidence type="ECO:0000313" key="2">
    <source>
        <dbReference type="Proteomes" id="UP000887563"/>
    </source>
</evidence>
<dbReference type="WBParaSite" id="Minc3s06879g40434">
    <property type="protein sequence ID" value="Minc3s06879g40434"/>
    <property type="gene ID" value="Minc3s06879g40434"/>
</dbReference>
<evidence type="ECO:0000313" key="3">
    <source>
        <dbReference type="WBParaSite" id="Minc3s06879g40434"/>
    </source>
</evidence>
<name>A0A914NL22_MELIC</name>
<proteinExistence type="predicted"/>
<keyword evidence="2" id="KW-1185">Reference proteome</keyword>
<protein>
    <submittedName>
        <fullName evidence="3">Candidate secreted effector</fullName>
    </submittedName>
</protein>
<evidence type="ECO:0000256" key="1">
    <source>
        <dbReference type="SAM" id="MobiDB-lite"/>
    </source>
</evidence>
<feature type="compositionally biased region" description="Polar residues" evidence="1">
    <location>
        <begin position="71"/>
        <end position="85"/>
    </location>
</feature>
<dbReference type="AlphaFoldDB" id="A0A914NL22"/>